<keyword evidence="1" id="KW-0812">Transmembrane</keyword>
<name>A0A512AMQ4_9SPHN</name>
<evidence type="ECO:0008006" key="4">
    <source>
        <dbReference type="Google" id="ProtNLM"/>
    </source>
</evidence>
<keyword evidence="1" id="KW-1133">Transmembrane helix</keyword>
<dbReference type="AlphaFoldDB" id="A0A512AMQ4"/>
<comment type="caution">
    <text evidence="2">The sequence shown here is derived from an EMBL/GenBank/DDBJ whole genome shotgun (WGS) entry which is preliminary data.</text>
</comment>
<evidence type="ECO:0000313" key="3">
    <source>
        <dbReference type="Proteomes" id="UP000321464"/>
    </source>
</evidence>
<protein>
    <recommendedName>
        <fullName evidence="4">PepSY domain-containing protein</fullName>
    </recommendedName>
</protein>
<evidence type="ECO:0000313" key="2">
    <source>
        <dbReference type="EMBL" id="GEO00990.1"/>
    </source>
</evidence>
<feature type="transmembrane region" description="Helical" evidence="1">
    <location>
        <begin position="87"/>
        <end position="111"/>
    </location>
</feature>
<dbReference type="OrthoDB" id="7503021at2"/>
<organism evidence="2 3">
    <name type="scientific">Novosphingobium sediminis</name>
    <dbReference type="NCBI Taxonomy" id="707214"/>
    <lineage>
        <taxon>Bacteria</taxon>
        <taxon>Pseudomonadati</taxon>
        <taxon>Pseudomonadota</taxon>
        <taxon>Alphaproteobacteria</taxon>
        <taxon>Sphingomonadales</taxon>
        <taxon>Sphingomonadaceae</taxon>
        <taxon>Novosphingobium</taxon>
    </lineage>
</organism>
<dbReference type="Proteomes" id="UP000321464">
    <property type="component" value="Unassembled WGS sequence"/>
</dbReference>
<dbReference type="EMBL" id="BJYR01000019">
    <property type="protein sequence ID" value="GEO00990.1"/>
    <property type="molecule type" value="Genomic_DNA"/>
</dbReference>
<accession>A0A512AMQ4</accession>
<gene>
    <name evidence="2" type="ORF">NSE01_28220</name>
</gene>
<keyword evidence="1" id="KW-0472">Membrane</keyword>
<evidence type="ECO:0000256" key="1">
    <source>
        <dbReference type="SAM" id="Phobius"/>
    </source>
</evidence>
<keyword evidence="3" id="KW-1185">Reference proteome</keyword>
<dbReference type="RefSeq" id="WP_147160326.1">
    <property type="nucleotide sequence ID" value="NZ_BJYR01000019.1"/>
</dbReference>
<reference evidence="2 3" key="1">
    <citation type="submission" date="2019-07" db="EMBL/GenBank/DDBJ databases">
        <title>Whole genome shotgun sequence of Novosphingobium sediminis NBRC 106119.</title>
        <authorList>
            <person name="Hosoyama A."/>
            <person name="Uohara A."/>
            <person name="Ohji S."/>
            <person name="Ichikawa N."/>
        </authorList>
    </citation>
    <scope>NUCLEOTIDE SEQUENCE [LARGE SCALE GENOMIC DNA]</scope>
    <source>
        <strain evidence="2 3">NBRC 106119</strain>
    </source>
</reference>
<proteinExistence type="predicted"/>
<sequence length="129" mass="14537">MRKFHRWISVFFGVFLLWIAVTGTLSQIVPLMAGGEGGKPKTELAAAKPAFTCPPDYMCRPKPKAGDPRALVGLLHHLHSGESFGPVGVVIATLSGFAMIFFSFSGLWLYIQMWRNRAERKLTPRWFWK</sequence>